<dbReference type="Gene3D" id="3.40.630.30">
    <property type="match status" value="1"/>
</dbReference>
<evidence type="ECO:0000259" key="1">
    <source>
        <dbReference type="PROSITE" id="PS51186"/>
    </source>
</evidence>
<dbReference type="AlphaFoldDB" id="A0A3L9DWQ9"/>
<dbReference type="RefSeq" id="WP_121834768.1">
    <property type="nucleotide sequence ID" value="NZ_CP163513.1"/>
</dbReference>
<proteinExistence type="predicted"/>
<evidence type="ECO:0000313" key="3">
    <source>
        <dbReference type="Proteomes" id="UP000279194"/>
    </source>
</evidence>
<dbReference type="EMBL" id="RCVM01000003">
    <property type="protein sequence ID" value="RLY04383.1"/>
    <property type="molecule type" value="Genomic_DNA"/>
</dbReference>
<protein>
    <submittedName>
        <fullName evidence="2">N-acetyltransferase</fullName>
    </submittedName>
</protein>
<feature type="domain" description="N-acetyltransferase" evidence="1">
    <location>
        <begin position="11"/>
        <end position="168"/>
    </location>
</feature>
<reference evidence="2 3" key="1">
    <citation type="submission" date="2018-10" db="EMBL/GenBank/DDBJ databases">
        <title>Streptococcus hillyeri sp. nov., isolated from equine tracheal sample.</title>
        <authorList>
            <person name="Macfadyen A.C."/>
            <person name="Waller A."/>
            <person name="Paterson G.K."/>
        </authorList>
    </citation>
    <scope>NUCLEOTIDE SEQUENCE [LARGE SCALE GENOMIC DNA]</scope>
    <source>
        <strain evidence="2 3">28462</strain>
    </source>
</reference>
<dbReference type="OrthoDB" id="9798081at2"/>
<keyword evidence="3" id="KW-1185">Reference proteome</keyword>
<dbReference type="Proteomes" id="UP000279194">
    <property type="component" value="Unassembled WGS sequence"/>
</dbReference>
<dbReference type="PANTHER" id="PTHR43792">
    <property type="entry name" value="GNAT FAMILY, PUTATIVE (AFU_ORTHOLOGUE AFUA_3G00765)-RELATED-RELATED"/>
    <property type="match status" value="1"/>
</dbReference>
<comment type="caution">
    <text evidence="2">The sequence shown here is derived from an EMBL/GenBank/DDBJ whole genome shotgun (WGS) entry which is preliminary data.</text>
</comment>
<dbReference type="InterPro" id="IPR000182">
    <property type="entry name" value="GNAT_dom"/>
</dbReference>
<gene>
    <name evidence="2" type="ORF">EAF07_02765</name>
</gene>
<evidence type="ECO:0000313" key="2">
    <source>
        <dbReference type="EMBL" id="RLY04383.1"/>
    </source>
</evidence>
<dbReference type="SUPFAM" id="SSF55729">
    <property type="entry name" value="Acyl-CoA N-acyltransferases (Nat)"/>
    <property type="match status" value="1"/>
</dbReference>
<dbReference type="InterPro" id="IPR051531">
    <property type="entry name" value="N-acetyltransferase"/>
</dbReference>
<dbReference type="GO" id="GO:0016747">
    <property type="term" value="F:acyltransferase activity, transferring groups other than amino-acyl groups"/>
    <property type="evidence" value="ECO:0007669"/>
    <property type="project" value="InterPro"/>
</dbReference>
<sequence>MSEIILGTERLQLRRWKTEDLEQFVELNQDPEVRNYLPNPYTPSRACEVFGLIEEEFQKRGYSLMAVDEKMSGNFIGYVGLHHTQLSFMTEEIVEIGWRLKKEFWGRGYATEAAKACLEYAFNDLELSEIYSFTAELNTPSRKVMEKLGMTFIREFLSEHVDDGHPLQKHVLYKISSKAR</sequence>
<name>A0A3L9DWQ9_9STRE</name>
<dbReference type="InterPro" id="IPR016181">
    <property type="entry name" value="Acyl_CoA_acyltransferase"/>
</dbReference>
<keyword evidence="2" id="KW-0808">Transferase</keyword>
<dbReference type="PROSITE" id="PS51186">
    <property type="entry name" value="GNAT"/>
    <property type="match status" value="1"/>
</dbReference>
<accession>A0A3L9DWQ9</accession>
<dbReference type="Pfam" id="PF13302">
    <property type="entry name" value="Acetyltransf_3"/>
    <property type="match status" value="1"/>
</dbReference>
<organism evidence="2 3">
    <name type="scientific">Streptococcus hillyeri</name>
    <dbReference type="NCBI Taxonomy" id="2282420"/>
    <lineage>
        <taxon>Bacteria</taxon>
        <taxon>Bacillati</taxon>
        <taxon>Bacillota</taxon>
        <taxon>Bacilli</taxon>
        <taxon>Lactobacillales</taxon>
        <taxon>Streptococcaceae</taxon>
        <taxon>Streptococcus</taxon>
    </lineage>
</organism>
<dbReference type="PANTHER" id="PTHR43792:SF1">
    <property type="entry name" value="N-ACETYLTRANSFERASE DOMAIN-CONTAINING PROTEIN"/>
    <property type="match status" value="1"/>
</dbReference>